<accession>A0A318LNI2</accession>
<feature type="compositionally biased region" description="Basic and acidic residues" evidence="1">
    <location>
        <begin position="113"/>
        <end position="127"/>
    </location>
</feature>
<evidence type="ECO:0000313" key="2">
    <source>
        <dbReference type="EMBL" id="PXY28577.1"/>
    </source>
</evidence>
<dbReference type="OrthoDB" id="6957847at2"/>
<evidence type="ECO:0008006" key="4">
    <source>
        <dbReference type="Google" id="ProtNLM"/>
    </source>
</evidence>
<dbReference type="RefSeq" id="WP_110339864.1">
    <property type="nucleotide sequence ID" value="NZ_JBHVKT010000082.1"/>
</dbReference>
<feature type="region of interest" description="Disordered" evidence="1">
    <location>
        <begin position="110"/>
        <end position="142"/>
    </location>
</feature>
<name>A0A318LNI2_9PSEU</name>
<dbReference type="InterPro" id="IPR036170">
    <property type="entry name" value="YezG-like_sf"/>
</dbReference>
<dbReference type="SUPFAM" id="SSF160424">
    <property type="entry name" value="BH3703-like"/>
    <property type="match status" value="1"/>
</dbReference>
<sequence length="142" mass="16224">MTTPMPPDEQYRLLGEATKVVLEQAPAGWQRIIMDYLTLGGKVNVGASAMLADGRVVRLSPPRTLAPLFSELRSGMYTQDVGTWYSFRLIVDPPDTFSVKYNYNDLPSFPSAPEREHFQREQERFPRSPENMPDWFQRGLQG</sequence>
<evidence type="ECO:0000256" key="1">
    <source>
        <dbReference type="SAM" id="MobiDB-lite"/>
    </source>
</evidence>
<dbReference type="Proteomes" id="UP000247892">
    <property type="component" value="Unassembled WGS sequence"/>
</dbReference>
<keyword evidence="3" id="KW-1185">Reference proteome</keyword>
<dbReference type="AlphaFoldDB" id="A0A318LNI2"/>
<evidence type="ECO:0000313" key="3">
    <source>
        <dbReference type="Proteomes" id="UP000247892"/>
    </source>
</evidence>
<protein>
    <recommendedName>
        <fullName evidence="4">DUF600 family protein</fullName>
    </recommendedName>
</protein>
<reference evidence="2 3" key="1">
    <citation type="submission" date="2016-07" db="EMBL/GenBank/DDBJ databases">
        <title>Draft genome sequence of Prauserella sp. YIM 121212, isolated from alkaline soil.</title>
        <authorList>
            <person name="Ruckert C."/>
            <person name="Albersmeier A."/>
            <person name="Jiang C.-L."/>
            <person name="Jiang Y."/>
            <person name="Kalinowski J."/>
            <person name="Schneider O."/>
            <person name="Winkler A."/>
            <person name="Zotchev S.B."/>
        </authorList>
    </citation>
    <scope>NUCLEOTIDE SEQUENCE [LARGE SCALE GENOMIC DNA]</scope>
    <source>
        <strain evidence="2 3">YIM 121212</strain>
    </source>
</reference>
<organism evidence="2 3">
    <name type="scientific">Prauserella flavalba</name>
    <dbReference type="NCBI Taxonomy" id="1477506"/>
    <lineage>
        <taxon>Bacteria</taxon>
        <taxon>Bacillati</taxon>
        <taxon>Actinomycetota</taxon>
        <taxon>Actinomycetes</taxon>
        <taxon>Pseudonocardiales</taxon>
        <taxon>Pseudonocardiaceae</taxon>
        <taxon>Prauserella</taxon>
    </lineage>
</organism>
<dbReference type="EMBL" id="MASU01000009">
    <property type="protein sequence ID" value="PXY28577.1"/>
    <property type="molecule type" value="Genomic_DNA"/>
</dbReference>
<proteinExistence type="predicted"/>
<comment type="caution">
    <text evidence="2">The sequence shown here is derived from an EMBL/GenBank/DDBJ whole genome shotgun (WGS) entry which is preliminary data.</text>
</comment>
<gene>
    <name evidence="2" type="ORF">BA062_22180</name>
</gene>